<evidence type="ECO:0000313" key="3">
    <source>
        <dbReference type="Proteomes" id="UP000002484"/>
    </source>
</evidence>
<evidence type="ECO:0000313" key="2">
    <source>
        <dbReference type="EMBL" id="ADP83992.1"/>
    </source>
</evidence>
<accession>E3IZS4</accession>
<name>E3IZS4_PSEI1</name>
<organism evidence="2 3">
    <name type="scientific">Pseudofrankia inefficax (strain DSM 45817 / CECT 9037 / DDB 130130 / EuI1c)</name>
    <name type="common">Frankia inefficax</name>
    <dbReference type="NCBI Taxonomy" id="298654"/>
    <lineage>
        <taxon>Bacteria</taxon>
        <taxon>Bacillati</taxon>
        <taxon>Actinomycetota</taxon>
        <taxon>Actinomycetes</taxon>
        <taxon>Frankiales</taxon>
        <taxon>Frankiaceae</taxon>
        <taxon>Pseudofrankia</taxon>
    </lineage>
</organism>
<feature type="region of interest" description="Disordered" evidence="1">
    <location>
        <begin position="39"/>
        <end position="65"/>
    </location>
</feature>
<protein>
    <submittedName>
        <fullName evidence="2">Uncharacterized protein</fullName>
    </submittedName>
</protein>
<sequence>MIAVFALRRSRIESSRNHSRAKTAIMIKARDGQTLSEAALADSEDEVGDGARGRIAANPPRSTHV</sequence>
<dbReference type="KEGG" id="fri:FraEuI1c_6008"/>
<dbReference type="EMBL" id="CP002299">
    <property type="protein sequence ID" value="ADP83992.1"/>
    <property type="molecule type" value="Genomic_DNA"/>
</dbReference>
<dbReference type="STRING" id="298654.FraEuI1c_6008"/>
<reference evidence="2 3" key="1">
    <citation type="submission" date="2010-10" db="EMBL/GenBank/DDBJ databases">
        <title>Complete sequence of Frankia sp. EuI1c.</title>
        <authorList>
            <consortium name="US DOE Joint Genome Institute"/>
            <person name="Lucas S."/>
            <person name="Copeland A."/>
            <person name="Lapidus A."/>
            <person name="Cheng J.-F."/>
            <person name="Bruce D."/>
            <person name="Goodwin L."/>
            <person name="Pitluck S."/>
            <person name="Chertkov O."/>
            <person name="Detter J.C."/>
            <person name="Han C."/>
            <person name="Tapia R."/>
            <person name="Land M."/>
            <person name="Hauser L."/>
            <person name="Jeffries C."/>
            <person name="Kyrpides N."/>
            <person name="Ivanova N."/>
            <person name="Mikhailova N."/>
            <person name="Beauchemin N."/>
            <person name="Sen A."/>
            <person name="Sur S.A."/>
            <person name="Gtari M."/>
            <person name="Wall L."/>
            <person name="Tisa L."/>
            <person name="Woyke T."/>
        </authorList>
    </citation>
    <scope>NUCLEOTIDE SEQUENCE [LARGE SCALE GENOMIC DNA]</scope>
    <source>
        <strain evidence="3">DSM 45817 / CECT 9037 / EuI1c</strain>
    </source>
</reference>
<proteinExistence type="predicted"/>
<dbReference type="Proteomes" id="UP000002484">
    <property type="component" value="Chromosome"/>
</dbReference>
<dbReference type="InParanoid" id="E3IZS4"/>
<gene>
    <name evidence="2" type="ordered locus">FraEuI1c_6008</name>
</gene>
<evidence type="ECO:0000256" key="1">
    <source>
        <dbReference type="SAM" id="MobiDB-lite"/>
    </source>
</evidence>
<dbReference type="AlphaFoldDB" id="E3IZS4"/>
<keyword evidence="3" id="KW-1185">Reference proteome</keyword>
<dbReference type="HOGENOM" id="CLU_2843504_0_0_11"/>